<proteinExistence type="predicted"/>
<protein>
    <recommendedName>
        <fullName evidence="1">AMP-dependent synthetase/ligase domain-containing protein</fullName>
    </recommendedName>
</protein>
<dbReference type="Gene3D" id="3.40.50.12780">
    <property type="entry name" value="N-terminal domain of ligase-like"/>
    <property type="match status" value="1"/>
</dbReference>
<dbReference type="EMBL" id="CP045904">
    <property type="protein sequence ID" value="QQP35983.1"/>
    <property type="molecule type" value="Genomic_DNA"/>
</dbReference>
<dbReference type="OrthoDB" id="3633556at2759"/>
<accession>A0A7T8GQE8</accession>
<dbReference type="Proteomes" id="UP000595437">
    <property type="component" value="Chromosome 15"/>
</dbReference>
<organism evidence="2 3">
    <name type="scientific">Caligus rogercresseyi</name>
    <name type="common">Sea louse</name>
    <dbReference type="NCBI Taxonomy" id="217165"/>
    <lineage>
        <taxon>Eukaryota</taxon>
        <taxon>Metazoa</taxon>
        <taxon>Ecdysozoa</taxon>
        <taxon>Arthropoda</taxon>
        <taxon>Crustacea</taxon>
        <taxon>Multicrustacea</taxon>
        <taxon>Hexanauplia</taxon>
        <taxon>Copepoda</taxon>
        <taxon>Siphonostomatoida</taxon>
        <taxon>Caligidae</taxon>
        <taxon>Caligus</taxon>
    </lineage>
</organism>
<evidence type="ECO:0000313" key="2">
    <source>
        <dbReference type="EMBL" id="QQP35983.1"/>
    </source>
</evidence>
<reference evidence="3" key="1">
    <citation type="submission" date="2021-01" db="EMBL/GenBank/DDBJ databases">
        <title>Caligus Genome Assembly.</title>
        <authorList>
            <person name="Gallardo-Escarate C."/>
        </authorList>
    </citation>
    <scope>NUCLEOTIDE SEQUENCE [LARGE SCALE GENOMIC DNA]</scope>
</reference>
<dbReference type="Pfam" id="PF00501">
    <property type="entry name" value="AMP-binding"/>
    <property type="match status" value="1"/>
</dbReference>
<evidence type="ECO:0000313" key="3">
    <source>
        <dbReference type="Proteomes" id="UP000595437"/>
    </source>
</evidence>
<sequence length="151" mass="16658">MKTKISLVPSDRFVVSSVEDAVKLRTGSDTPGNYDPITAGYLPAIRAKRSDGETLTWTYRDYHRDVRIAARALLTLGVEESHGVCILGFNSPEWFIADLGAIYSGGNTHACQYVAAHCRANVIFVENEEQLKKILAVKSKLPALKSIVQYT</sequence>
<dbReference type="InterPro" id="IPR042099">
    <property type="entry name" value="ANL_N_sf"/>
</dbReference>
<feature type="non-terminal residue" evidence="2">
    <location>
        <position position="151"/>
    </location>
</feature>
<dbReference type="InterPro" id="IPR000873">
    <property type="entry name" value="AMP-dep_synth/lig_dom"/>
</dbReference>
<dbReference type="SUPFAM" id="SSF56801">
    <property type="entry name" value="Acetyl-CoA synthetase-like"/>
    <property type="match status" value="1"/>
</dbReference>
<keyword evidence="3" id="KW-1185">Reference proteome</keyword>
<dbReference type="AlphaFoldDB" id="A0A7T8GQE8"/>
<name>A0A7T8GQE8_CALRO</name>
<evidence type="ECO:0000259" key="1">
    <source>
        <dbReference type="Pfam" id="PF00501"/>
    </source>
</evidence>
<gene>
    <name evidence="2" type="ORF">FKW44_020946</name>
</gene>
<feature type="domain" description="AMP-dependent synthetase/ligase" evidence="1">
    <location>
        <begin position="52"/>
        <end position="148"/>
    </location>
</feature>